<evidence type="ECO:0000313" key="3">
    <source>
        <dbReference type="EMBL" id="BAU22874.1"/>
    </source>
</evidence>
<dbReference type="Proteomes" id="UP000068196">
    <property type="component" value="Chromosome"/>
</dbReference>
<evidence type="ECO:0000313" key="4">
    <source>
        <dbReference type="Proteomes" id="UP000068196"/>
    </source>
</evidence>
<keyword evidence="4" id="KW-1185">Reference proteome</keyword>
<gene>
    <name evidence="3" type="ORF">THC_0479</name>
</gene>
<dbReference type="STRING" id="1653476.THC_0479"/>
<dbReference type="InterPro" id="IPR058581">
    <property type="entry name" value="TM_HPP"/>
</dbReference>
<name>A0A0U4W143_9BACT</name>
<protein>
    <submittedName>
        <fullName evidence="3">Membrane protein</fullName>
    </submittedName>
</protein>
<reference evidence="3 4" key="1">
    <citation type="journal article" date="2016" name="Int. J. Syst. Evol. Microbiol.">
        <title>Caldimicrobium thiodismutans sp. nov., a sulfur-disproportionating bacterium isolated from a hot spring, and emended description of the genus Caldimicrobium.</title>
        <authorList>
            <person name="Kojima H."/>
            <person name="Umezawa K."/>
            <person name="Fukui M."/>
        </authorList>
    </citation>
    <scope>NUCLEOTIDE SEQUENCE [LARGE SCALE GENOMIC DNA]</scope>
    <source>
        <strain evidence="3 4">TF1</strain>
    </source>
</reference>
<dbReference type="EMBL" id="AP014945">
    <property type="protein sequence ID" value="BAU22874.1"/>
    <property type="molecule type" value="Genomic_DNA"/>
</dbReference>
<keyword evidence="1" id="KW-0472">Membrane</keyword>
<dbReference type="Pfam" id="PF04982">
    <property type="entry name" value="TM_HPP"/>
    <property type="match status" value="1"/>
</dbReference>
<dbReference type="AlphaFoldDB" id="A0A0U4W143"/>
<evidence type="ECO:0000256" key="1">
    <source>
        <dbReference type="SAM" id="Phobius"/>
    </source>
</evidence>
<dbReference type="PANTHER" id="PTHR33741:SF5">
    <property type="entry name" value="TRANSMEMBRANE PROTEIN DDB_G0269096-RELATED"/>
    <property type="match status" value="1"/>
</dbReference>
<evidence type="ECO:0000259" key="2">
    <source>
        <dbReference type="Pfam" id="PF04982"/>
    </source>
</evidence>
<feature type="domain" description="HPP transmembrane region" evidence="2">
    <location>
        <begin position="17"/>
        <end position="176"/>
    </location>
</feature>
<dbReference type="KEGG" id="cthi:THC_0479"/>
<reference evidence="4" key="2">
    <citation type="journal article" date="2016" name="Int. J. Syst. Evol. Microbiol.">
        <title>Caldimicrobium thiodismutans sp. nov., a sulfur-disproportionating bacterium isolated from a hot spring.</title>
        <authorList>
            <person name="Kojima H."/>
            <person name="Umezawa K."/>
            <person name="Fukui M."/>
        </authorList>
    </citation>
    <scope>NUCLEOTIDE SEQUENCE [LARGE SCALE GENOMIC DNA]</scope>
    <source>
        <strain evidence="4">TF1</strain>
    </source>
</reference>
<dbReference type="OrthoDB" id="9811720at2"/>
<keyword evidence="1" id="KW-0812">Transmembrane</keyword>
<keyword evidence="1" id="KW-1133">Transmembrane helix</keyword>
<feature type="transmembrane region" description="Helical" evidence="1">
    <location>
        <begin position="52"/>
        <end position="69"/>
    </location>
</feature>
<dbReference type="InterPro" id="IPR007065">
    <property type="entry name" value="HPP"/>
</dbReference>
<dbReference type="RefSeq" id="WP_068512801.1">
    <property type="nucleotide sequence ID" value="NZ_AP014945.1"/>
</dbReference>
<sequence length="180" mass="19434">MTLGEYFSKMKGGAKSPPRVSLLEVFWSFVGSFLGIGLVAFIHSFYVEPRGLFLVIASYGASAVLIYGAPHSPLAQPRNLLGGHLLSGFVGALIAKLVPFYFLACALSVSLAIVVMHLTKTLHPPGGATALFAVIGGEKVQRLGLIYALFPVLTGAILMLIIALLVNNLSKVRRYPEYWW</sequence>
<feature type="transmembrane region" description="Helical" evidence="1">
    <location>
        <begin position="21"/>
        <end position="46"/>
    </location>
</feature>
<feature type="transmembrane region" description="Helical" evidence="1">
    <location>
        <begin position="89"/>
        <end position="115"/>
    </location>
</feature>
<dbReference type="PANTHER" id="PTHR33741">
    <property type="entry name" value="TRANSMEMBRANE PROTEIN DDB_G0269096-RELATED"/>
    <property type="match status" value="1"/>
</dbReference>
<organism evidence="3 4">
    <name type="scientific">Caldimicrobium thiodismutans</name>
    <dbReference type="NCBI Taxonomy" id="1653476"/>
    <lineage>
        <taxon>Bacteria</taxon>
        <taxon>Pseudomonadati</taxon>
        <taxon>Thermodesulfobacteriota</taxon>
        <taxon>Thermodesulfobacteria</taxon>
        <taxon>Thermodesulfobacteriales</taxon>
        <taxon>Thermodesulfobacteriaceae</taxon>
        <taxon>Caldimicrobium</taxon>
    </lineage>
</organism>
<feature type="transmembrane region" description="Helical" evidence="1">
    <location>
        <begin position="145"/>
        <end position="166"/>
    </location>
</feature>
<proteinExistence type="predicted"/>
<accession>A0A0U4W143</accession>